<name>A0A8J6P1R6_9FIRM</name>
<protein>
    <submittedName>
        <fullName evidence="2">Uncharacterized protein</fullName>
    </submittedName>
</protein>
<evidence type="ECO:0000313" key="3">
    <source>
        <dbReference type="Proteomes" id="UP000632659"/>
    </source>
</evidence>
<keyword evidence="1" id="KW-0472">Membrane</keyword>
<dbReference type="AlphaFoldDB" id="A0A8J6P1R6"/>
<evidence type="ECO:0000313" key="2">
    <source>
        <dbReference type="EMBL" id="MBC8611346.1"/>
    </source>
</evidence>
<accession>A0A8J6P1R6</accession>
<comment type="caution">
    <text evidence="2">The sequence shown here is derived from an EMBL/GenBank/DDBJ whole genome shotgun (WGS) entry which is preliminary data.</text>
</comment>
<keyword evidence="1" id="KW-0812">Transmembrane</keyword>
<keyword evidence="1" id="KW-1133">Transmembrane helix</keyword>
<dbReference type="EMBL" id="JACRTL010000005">
    <property type="protein sequence ID" value="MBC8611346.1"/>
    <property type="molecule type" value="Genomic_DNA"/>
</dbReference>
<dbReference type="RefSeq" id="WP_154825329.1">
    <property type="nucleotide sequence ID" value="NZ_JACRTL010000005.1"/>
</dbReference>
<evidence type="ECO:0000256" key="1">
    <source>
        <dbReference type="SAM" id="Phobius"/>
    </source>
</evidence>
<sequence>MLEKLLKSGDEYAAASHWSDFALVKLCLGTLGFLAGVLFANRIKVKTILLAVITAAVSGTILIRRFLPILKKNL</sequence>
<organism evidence="2 3">
    <name type="scientific">Massiliimalia timonensis</name>
    <dbReference type="NCBI Taxonomy" id="1987501"/>
    <lineage>
        <taxon>Bacteria</taxon>
        <taxon>Bacillati</taxon>
        <taxon>Bacillota</taxon>
        <taxon>Clostridia</taxon>
        <taxon>Eubacteriales</taxon>
        <taxon>Oscillospiraceae</taxon>
        <taxon>Massiliimalia</taxon>
    </lineage>
</organism>
<feature type="transmembrane region" description="Helical" evidence="1">
    <location>
        <begin position="21"/>
        <end position="41"/>
    </location>
</feature>
<feature type="transmembrane region" description="Helical" evidence="1">
    <location>
        <begin position="47"/>
        <end position="67"/>
    </location>
</feature>
<reference evidence="2" key="1">
    <citation type="submission" date="2020-08" db="EMBL/GenBank/DDBJ databases">
        <title>Genome public.</title>
        <authorList>
            <person name="Liu C."/>
            <person name="Sun Q."/>
        </authorList>
    </citation>
    <scope>NUCLEOTIDE SEQUENCE</scope>
    <source>
        <strain evidence="2">NSJ-15</strain>
    </source>
</reference>
<gene>
    <name evidence="2" type="ORF">H8702_09550</name>
</gene>
<proteinExistence type="predicted"/>
<dbReference type="Proteomes" id="UP000632659">
    <property type="component" value="Unassembled WGS sequence"/>
</dbReference>
<keyword evidence="3" id="KW-1185">Reference proteome</keyword>